<evidence type="ECO:0000256" key="1">
    <source>
        <dbReference type="SAM" id="MobiDB-lite"/>
    </source>
</evidence>
<evidence type="ECO:0008006" key="5">
    <source>
        <dbReference type="Google" id="ProtNLM"/>
    </source>
</evidence>
<dbReference type="RefSeq" id="WP_101306838.1">
    <property type="nucleotide sequence ID" value="NZ_CP025299.1"/>
</dbReference>
<dbReference type="AlphaFoldDB" id="A0A2K9DXL6"/>
<feature type="region of interest" description="Disordered" evidence="1">
    <location>
        <begin position="1"/>
        <end position="44"/>
    </location>
</feature>
<organism evidence="3 4">
    <name type="scientific">Microbacterium hominis</name>
    <dbReference type="NCBI Taxonomy" id="162426"/>
    <lineage>
        <taxon>Bacteria</taxon>
        <taxon>Bacillati</taxon>
        <taxon>Actinomycetota</taxon>
        <taxon>Actinomycetes</taxon>
        <taxon>Micrococcales</taxon>
        <taxon>Microbacteriaceae</taxon>
        <taxon>Microbacterium</taxon>
    </lineage>
</organism>
<proteinExistence type="predicted"/>
<sequence>MSDERTPAPSPEPRVEAPSDDVAPAATAALPGEHRGGFQREFTQPVPLATPVVAGEGESSWMPEPEVRWAPPPEVLPRSAPWALTFAVLGLIVSMLVGWGFLIGLVGAVLAIVAIRRPWESRAVAVWALCLSLLSLAYSAGWLWWASTQGPLFG</sequence>
<keyword evidence="2" id="KW-0472">Membrane</keyword>
<feature type="transmembrane region" description="Helical" evidence="2">
    <location>
        <begin position="124"/>
        <end position="145"/>
    </location>
</feature>
<dbReference type="EMBL" id="CP025299">
    <property type="protein sequence ID" value="AUG30614.1"/>
    <property type="molecule type" value="Genomic_DNA"/>
</dbReference>
<dbReference type="KEGG" id="mhos:CXR34_14830"/>
<dbReference type="Proteomes" id="UP000233276">
    <property type="component" value="Chromosome"/>
</dbReference>
<evidence type="ECO:0000256" key="2">
    <source>
        <dbReference type="SAM" id="Phobius"/>
    </source>
</evidence>
<accession>A0A2K9DXL6</accession>
<keyword evidence="2" id="KW-0812">Transmembrane</keyword>
<gene>
    <name evidence="3" type="ORF">CXR34_14830</name>
</gene>
<protein>
    <recommendedName>
        <fullName evidence="5">DUF4190 domain-containing protein</fullName>
    </recommendedName>
</protein>
<feature type="transmembrane region" description="Helical" evidence="2">
    <location>
        <begin position="82"/>
        <end position="112"/>
    </location>
</feature>
<evidence type="ECO:0000313" key="3">
    <source>
        <dbReference type="EMBL" id="AUG30614.1"/>
    </source>
</evidence>
<keyword evidence="2" id="KW-1133">Transmembrane helix</keyword>
<name>A0A2K9DXL6_9MICO</name>
<evidence type="ECO:0000313" key="4">
    <source>
        <dbReference type="Proteomes" id="UP000233276"/>
    </source>
</evidence>
<reference evidence="3 4" key="1">
    <citation type="submission" date="2017-12" db="EMBL/GenBank/DDBJ databases">
        <title>Isolation and characterization of estrogens degradatiion strain Microbacterium hominis SJTG1.</title>
        <authorList>
            <person name="Xiong W."/>
            <person name="Yin C."/>
            <person name="Zheng D."/>
            <person name="Liang R."/>
        </authorList>
    </citation>
    <scope>NUCLEOTIDE SEQUENCE [LARGE SCALE GENOMIC DNA]</scope>
    <source>
        <strain evidence="3 4">SJTG1</strain>
    </source>
</reference>